<dbReference type="GO" id="GO:0000160">
    <property type="term" value="P:phosphorelay signal transduction system"/>
    <property type="evidence" value="ECO:0007669"/>
    <property type="project" value="InterPro"/>
</dbReference>
<evidence type="ECO:0000313" key="1">
    <source>
        <dbReference type="EnsemblPlants" id="AUR62034585-RA:cds"/>
    </source>
</evidence>
<dbReference type="EnsemblPlants" id="AUR62034585-RA">
    <property type="protein sequence ID" value="AUR62034585-RA:cds"/>
    <property type="gene ID" value="AUR62034585"/>
</dbReference>
<reference evidence="1" key="1">
    <citation type="journal article" date="2017" name="Nature">
        <title>The genome of Chenopodium quinoa.</title>
        <authorList>
            <person name="Jarvis D.E."/>
            <person name="Ho Y.S."/>
            <person name="Lightfoot D.J."/>
            <person name="Schmoeckel S.M."/>
            <person name="Li B."/>
            <person name="Borm T.J.A."/>
            <person name="Ohyanagi H."/>
            <person name="Mineta K."/>
            <person name="Michell C.T."/>
            <person name="Saber N."/>
            <person name="Kharbatia N.M."/>
            <person name="Rupper R.R."/>
            <person name="Sharp A.R."/>
            <person name="Dally N."/>
            <person name="Boughton B.A."/>
            <person name="Woo Y.H."/>
            <person name="Gao G."/>
            <person name="Schijlen E.G.W.M."/>
            <person name="Guo X."/>
            <person name="Momin A.A."/>
            <person name="Negrao S."/>
            <person name="Al-Babili S."/>
            <person name="Gehring C."/>
            <person name="Roessner U."/>
            <person name="Jung C."/>
            <person name="Murphy K."/>
            <person name="Arold S.T."/>
            <person name="Gojobori T."/>
            <person name="van der Linden C.G."/>
            <person name="van Loo E.N."/>
            <person name="Jellen E.N."/>
            <person name="Maughan P.J."/>
            <person name="Tester M."/>
        </authorList>
    </citation>
    <scope>NUCLEOTIDE SEQUENCE [LARGE SCALE GENOMIC DNA]</scope>
    <source>
        <strain evidence="1">cv. PI 614886</strain>
    </source>
</reference>
<proteinExistence type="predicted"/>
<organism evidence="1 2">
    <name type="scientific">Chenopodium quinoa</name>
    <name type="common">Quinoa</name>
    <dbReference type="NCBI Taxonomy" id="63459"/>
    <lineage>
        <taxon>Eukaryota</taxon>
        <taxon>Viridiplantae</taxon>
        <taxon>Streptophyta</taxon>
        <taxon>Embryophyta</taxon>
        <taxon>Tracheophyta</taxon>
        <taxon>Spermatophyta</taxon>
        <taxon>Magnoliopsida</taxon>
        <taxon>eudicotyledons</taxon>
        <taxon>Gunneridae</taxon>
        <taxon>Pentapetalae</taxon>
        <taxon>Caryophyllales</taxon>
        <taxon>Chenopodiaceae</taxon>
        <taxon>Chenopodioideae</taxon>
        <taxon>Atripliceae</taxon>
        <taxon>Chenopodium</taxon>
    </lineage>
</organism>
<reference evidence="1" key="2">
    <citation type="submission" date="2021-03" db="UniProtKB">
        <authorList>
            <consortium name="EnsemblPlants"/>
        </authorList>
    </citation>
    <scope>IDENTIFICATION</scope>
</reference>
<protein>
    <submittedName>
        <fullName evidence="1">Uncharacterized protein</fullName>
    </submittedName>
</protein>
<dbReference type="Gramene" id="AUR62034585-RA">
    <property type="protein sequence ID" value="AUR62034585-RA:cds"/>
    <property type="gene ID" value="AUR62034585"/>
</dbReference>
<dbReference type="InterPro" id="IPR036641">
    <property type="entry name" value="HPT_dom_sf"/>
</dbReference>
<dbReference type="Proteomes" id="UP000596660">
    <property type="component" value="Unplaced"/>
</dbReference>
<sequence>MLISLRGVVLALVHIGSKTNVLNFELFARRKIVMDKEYKDYVVTLHPTLPFLLHSQSNRCLACLQELQQEYVVLKKKFEILFQLEQEIVKNGGTVPTMD</sequence>
<dbReference type="AlphaFoldDB" id="A0A803MSN4"/>
<keyword evidence="2" id="KW-1185">Reference proteome</keyword>
<name>A0A803MSN4_CHEQI</name>
<dbReference type="Gene3D" id="1.20.120.160">
    <property type="entry name" value="HPT domain"/>
    <property type="match status" value="1"/>
</dbReference>
<evidence type="ECO:0000313" key="2">
    <source>
        <dbReference type="Proteomes" id="UP000596660"/>
    </source>
</evidence>
<accession>A0A803MSN4</accession>